<dbReference type="InterPro" id="IPR000537">
    <property type="entry name" value="UbiA_prenyltransferase"/>
</dbReference>
<feature type="transmembrane region" description="Helical" evidence="5">
    <location>
        <begin position="84"/>
        <end position="103"/>
    </location>
</feature>
<protein>
    <submittedName>
        <fullName evidence="7">UbiA family prenyltransferase</fullName>
    </submittedName>
</protein>
<feature type="transmembrane region" description="Helical" evidence="5">
    <location>
        <begin position="51"/>
        <end position="72"/>
    </location>
</feature>
<evidence type="ECO:0000313" key="6">
    <source>
        <dbReference type="EMBL" id="MEE6310350.1"/>
    </source>
</evidence>
<evidence type="ECO:0000256" key="3">
    <source>
        <dbReference type="ARBA" id="ARBA00022989"/>
    </source>
</evidence>
<evidence type="ECO:0000256" key="2">
    <source>
        <dbReference type="ARBA" id="ARBA00022692"/>
    </source>
</evidence>
<feature type="transmembrane region" description="Helical" evidence="5">
    <location>
        <begin position="216"/>
        <end position="238"/>
    </location>
</feature>
<keyword evidence="3 5" id="KW-1133">Transmembrane helix</keyword>
<evidence type="ECO:0000256" key="5">
    <source>
        <dbReference type="SAM" id="Phobius"/>
    </source>
</evidence>
<dbReference type="EMBL" id="JAZGQL010000034">
    <property type="protein sequence ID" value="MEE6311513.1"/>
    <property type="molecule type" value="Genomic_DNA"/>
</dbReference>
<proteinExistence type="predicted"/>
<keyword evidence="8" id="KW-1185">Reference proteome</keyword>
<feature type="transmembrane region" description="Helical" evidence="5">
    <location>
        <begin position="175"/>
        <end position="195"/>
    </location>
</feature>
<dbReference type="Pfam" id="PF01040">
    <property type="entry name" value="UbiA"/>
    <property type="match status" value="1"/>
</dbReference>
<keyword evidence="2 5" id="KW-0812">Transmembrane</keyword>
<dbReference type="PANTHER" id="PTHR42723:SF1">
    <property type="entry name" value="CHLOROPHYLL SYNTHASE, CHLOROPLASTIC"/>
    <property type="match status" value="1"/>
</dbReference>
<reference evidence="7 8" key="1">
    <citation type="submission" date="2024-01" db="EMBL/GenBank/DDBJ databases">
        <title>Genome insights into Plantactinospora veratri sp. nov.</title>
        <authorList>
            <person name="Wang L."/>
        </authorList>
    </citation>
    <scope>NUCLEOTIDE SEQUENCE [LARGE SCALE GENOMIC DNA]</scope>
    <source>
        <strain evidence="7 8">NEAU-FHS4</strain>
    </source>
</reference>
<evidence type="ECO:0000256" key="1">
    <source>
        <dbReference type="ARBA" id="ARBA00004141"/>
    </source>
</evidence>
<feature type="transmembrane region" description="Helical" evidence="5">
    <location>
        <begin position="244"/>
        <end position="265"/>
    </location>
</feature>
<sequence length="327" mass="34533">MSVTQVQNPIRPRDRAVAWARMWRFHFVPLSLSAGLVGMTAPSAGATTASVVVGLLFCIFGYGVGVVINDWFDRKADAVNAPDRPFVAGLINPHAGLALTLALSGSLLLVAVVVAPALAIWSAIAIAGHLVYTWTKGIPMVGNLANGVDMSLFTVLGAVAVRPDAGWLDIPATTWFQTALVAVVLSGFCLVGYFKDIEGDRLAGYRTLPVAVGTRTASRVALIFPPVALGAAAVGALAGPERGAYAQAAFWLLLAASGLAFTRSLVNLIQAPEARAYEALLWFTRATTLFVLSLGALHRPTFFLVGAVPMMLYLELTLRATQSSRQA</sequence>
<dbReference type="InterPro" id="IPR050475">
    <property type="entry name" value="Prenyltransferase_related"/>
</dbReference>
<feature type="transmembrane region" description="Helical" evidence="5">
    <location>
        <begin position="21"/>
        <end position="39"/>
    </location>
</feature>
<evidence type="ECO:0000256" key="4">
    <source>
        <dbReference type="ARBA" id="ARBA00023136"/>
    </source>
</evidence>
<feature type="transmembrane region" description="Helical" evidence="5">
    <location>
        <begin position="109"/>
        <end position="132"/>
    </location>
</feature>
<accession>A0ABU7SNH6</accession>
<name>A0ABU7SNH6_9ACTN</name>
<evidence type="ECO:0000313" key="7">
    <source>
        <dbReference type="EMBL" id="MEE6311513.1"/>
    </source>
</evidence>
<dbReference type="Proteomes" id="UP001339911">
    <property type="component" value="Unassembled WGS sequence"/>
</dbReference>
<dbReference type="Gene3D" id="1.10.357.140">
    <property type="entry name" value="UbiA prenyltransferase"/>
    <property type="match status" value="1"/>
</dbReference>
<comment type="caution">
    <text evidence="7">The sequence shown here is derived from an EMBL/GenBank/DDBJ whole genome shotgun (WGS) entry which is preliminary data.</text>
</comment>
<keyword evidence="4 5" id="KW-0472">Membrane</keyword>
<evidence type="ECO:0000313" key="8">
    <source>
        <dbReference type="Proteomes" id="UP001339911"/>
    </source>
</evidence>
<gene>
    <name evidence="6" type="ORF">V1634_26275</name>
    <name evidence="7" type="ORF">V1634_32290</name>
</gene>
<dbReference type="InterPro" id="IPR044878">
    <property type="entry name" value="UbiA_sf"/>
</dbReference>
<dbReference type="EMBL" id="JAZGQL010000025">
    <property type="protein sequence ID" value="MEE6310350.1"/>
    <property type="molecule type" value="Genomic_DNA"/>
</dbReference>
<dbReference type="PANTHER" id="PTHR42723">
    <property type="entry name" value="CHLOROPHYLL SYNTHASE"/>
    <property type="match status" value="1"/>
</dbReference>
<feature type="transmembrane region" description="Helical" evidence="5">
    <location>
        <begin position="144"/>
        <end position="163"/>
    </location>
</feature>
<dbReference type="RefSeq" id="WP_331210573.1">
    <property type="nucleotide sequence ID" value="NZ_JAZGQL010000025.1"/>
</dbReference>
<organism evidence="7 8">
    <name type="scientific">Plantactinospora veratri</name>
    <dbReference type="NCBI Taxonomy" id="1436122"/>
    <lineage>
        <taxon>Bacteria</taxon>
        <taxon>Bacillati</taxon>
        <taxon>Actinomycetota</taxon>
        <taxon>Actinomycetes</taxon>
        <taxon>Micromonosporales</taxon>
        <taxon>Micromonosporaceae</taxon>
        <taxon>Plantactinospora</taxon>
    </lineage>
</organism>
<comment type="subcellular location">
    <subcellularLocation>
        <location evidence="1">Membrane</location>
        <topology evidence="1">Multi-pass membrane protein</topology>
    </subcellularLocation>
</comment>